<gene>
    <name evidence="1" type="ORF">PMALA_054440</name>
</gene>
<evidence type="ECO:0000313" key="2">
    <source>
        <dbReference type="Proteomes" id="UP000078597"/>
    </source>
</evidence>
<dbReference type="Proteomes" id="UP000078597">
    <property type="component" value="Unassembled WGS sequence"/>
</dbReference>
<dbReference type="AlphaFoldDB" id="A0A1A8WYP1"/>
<proteinExistence type="predicted"/>
<sequence>LGSEEPLCPASRPHEKYSDFHFKLKMKEFKKNEKTKKHKKGLTELANFKNELRSINKEQSANKWYWNKK</sequence>
<evidence type="ECO:0000313" key="1">
    <source>
        <dbReference type="EMBL" id="SBS96517.1"/>
    </source>
</evidence>
<protein>
    <submittedName>
        <fullName evidence="1">Uncharacterized protein</fullName>
    </submittedName>
</protein>
<accession>A0A1A8WYP1</accession>
<feature type="non-terminal residue" evidence="1">
    <location>
        <position position="1"/>
    </location>
</feature>
<organism evidence="1 2">
    <name type="scientific">Plasmodium malariae</name>
    <dbReference type="NCBI Taxonomy" id="5858"/>
    <lineage>
        <taxon>Eukaryota</taxon>
        <taxon>Sar</taxon>
        <taxon>Alveolata</taxon>
        <taxon>Apicomplexa</taxon>
        <taxon>Aconoidasida</taxon>
        <taxon>Haemosporida</taxon>
        <taxon>Plasmodiidae</taxon>
        <taxon>Plasmodium</taxon>
        <taxon>Plasmodium (Plasmodium)</taxon>
    </lineage>
</organism>
<dbReference type="EMBL" id="FLQW01004080">
    <property type="protein sequence ID" value="SBS96517.1"/>
    <property type="molecule type" value="Genomic_DNA"/>
</dbReference>
<name>A0A1A8WYP1_PLAMA</name>
<reference evidence="2" key="1">
    <citation type="submission" date="2016-05" db="EMBL/GenBank/DDBJ databases">
        <authorList>
            <person name="Naeem Raeece"/>
        </authorList>
    </citation>
    <scope>NUCLEOTIDE SEQUENCE [LARGE SCALE GENOMIC DNA]</scope>
</reference>